<reference evidence="1" key="1">
    <citation type="submission" date="2025-02" db="EMBL/GenBank/DDBJ databases">
        <title>Complete genome sequences of 52 Bacillus and Priestia strains isolated from West-African fermentations and 26 reference strains from the DSMZ collection.</title>
        <authorList>
            <person name="Wiedenbein E.S."/>
            <person name="Canoy T.S."/>
            <person name="Hui Y."/>
            <person name="Parkouda C."/>
            <person name="Dawende C."/>
            <person name="Ametefe E."/>
            <person name="Jespersen L."/>
            <person name="Nielsen D.S."/>
        </authorList>
    </citation>
    <scope>NUCLEOTIDE SEQUENCE</scope>
    <source>
        <strain evidence="1">PRO122</strain>
    </source>
</reference>
<protein>
    <submittedName>
        <fullName evidence="1">Uncharacterized protein</fullName>
    </submittedName>
</protein>
<organism evidence="1 2">
    <name type="scientific">Bacillus subtilis</name>
    <dbReference type="NCBI Taxonomy" id="1423"/>
    <lineage>
        <taxon>Bacteria</taxon>
        <taxon>Bacillati</taxon>
        <taxon>Bacillota</taxon>
        <taxon>Bacilli</taxon>
        <taxon>Bacillales</taxon>
        <taxon>Bacillaceae</taxon>
        <taxon>Bacillus</taxon>
    </lineage>
</organism>
<evidence type="ECO:0000313" key="1">
    <source>
        <dbReference type="EMBL" id="XRL89730.1"/>
    </source>
</evidence>
<name>A0AC61ZZW3_BACIU</name>
<dbReference type="Proteomes" id="UP001217185">
    <property type="component" value="Chromosome"/>
</dbReference>
<gene>
    <name evidence="1" type="ORF">P5658_26460</name>
</gene>
<sequence length="219" mass="26195">MSEVILFYNLNPKNIPSVFDSFIKPKLNDYYEYMIFSESEMENRHKKYLSGLLKSQVEYLEVEGLLEYSDPYARRFSEIQRNSFLIMIHALLEEYVIDLCCIERGAWTDFKFTEQCRKMSTIQKAFNFITKKLKKDIPIAIDDWENINKVNNIRNCLVHCGGDITRIENKKRIKDIREHIEKMDYISINAFQVITLEKEFCLNYIKVVNRFLSSLYKNF</sequence>
<dbReference type="EMBL" id="CP121756">
    <property type="protein sequence ID" value="XRL89730.1"/>
    <property type="molecule type" value="Genomic_DNA"/>
</dbReference>
<proteinExistence type="predicted"/>
<accession>A0AC61ZZW3</accession>
<evidence type="ECO:0000313" key="2">
    <source>
        <dbReference type="Proteomes" id="UP001217185"/>
    </source>
</evidence>